<sequence length="348" mass="39274">MPYLNPNAVQAAGLDITAIMNWSAAHPGQIFSHPTYASLCLRWENNTHGYTVTAPPLVPLQADEVPFIPYTCWLTGTTYYQLDAAAEEQIFAVLRARAGLLLHGQEIGLEGTWPGWYVTDISLASEVLAELGQQVAVTCNQLYYGVWIYPAEPGFMHWLSLHPMAEEALGVFQCLPESNWQVQKSRTMTAMWGYGVSWPGREPVWDQLGEKYISFEYGTTLWQNKAVPYPSLPFTRQLLSFEVAEMEAPLTERIPTLKEIIDAAKPSRWQLTQGLGWTLEKLLQLERHPWELTLAEIKQLASKLEVEEKGLVASLWHELQAWESAVEQQRKTNANKALAEVREALSSS</sequence>
<evidence type="ECO:0000313" key="1">
    <source>
        <dbReference type="EMBL" id="MFD1874289.1"/>
    </source>
</evidence>
<protein>
    <recommendedName>
        <fullName evidence="3">DUF4123 domain-containing protein</fullName>
    </recommendedName>
</protein>
<proteinExistence type="predicted"/>
<accession>A0ABW4QXG4</accession>
<name>A0ABW4QXG4_9BACT</name>
<keyword evidence="2" id="KW-1185">Reference proteome</keyword>
<organism evidence="1 2">
    <name type="scientific">Hymenobacter bucti</name>
    <dbReference type="NCBI Taxonomy" id="1844114"/>
    <lineage>
        <taxon>Bacteria</taxon>
        <taxon>Pseudomonadati</taxon>
        <taxon>Bacteroidota</taxon>
        <taxon>Cytophagia</taxon>
        <taxon>Cytophagales</taxon>
        <taxon>Hymenobacteraceae</taxon>
        <taxon>Hymenobacter</taxon>
    </lineage>
</organism>
<evidence type="ECO:0000313" key="2">
    <source>
        <dbReference type="Proteomes" id="UP001597197"/>
    </source>
</evidence>
<dbReference type="Proteomes" id="UP001597197">
    <property type="component" value="Unassembled WGS sequence"/>
</dbReference>
<dbReference type="RefSeq" id="WP_382315955.1">
    <property type="nucleotide sequence ID" value="NZ_JBHUFD010000006.1"/>
</dbReference>
<reference evidence="2" key="1">
    <citation type="journal article" date="2019" name="Int. J. Syst. Evol. Microbiol.">
        <title>The Global Catalogue of Microorganisms (GCM) 10K type strain sequencing project: providing services to taxonomists for standard genome sequencing and annotation.</title>
        <authorList>
            <consortium name="The Broad Institute Genomics Platform"/>
            <consortium name="The Broad Institute Genome Sequencing Center for Infectious Disease"/>
            <person name="Wu L."/>
            <person name="Ma J."/>
        </authorList>
    </citation>
    <scope>NUCLEOTIDE SEQUENCE [LARGE SCALE GENOMIC DNA]</scope>
    <source>
        <strain evidence="2">CGMCC 1.15795</strain>
    </source>
</reference>
<comment type="caution">
    <text evidence="1">The sequence shown here is derived from an EMBL/GenBank/DDBJ whole genome shotgun (WGS) entry which is preliminary data.</text>
</comment>
<dbReference type="EMBL" id="JBHUFD010000006">
    <property type="protein sequence ID" value="MFD1874289.1"/>
    <property type="molecule type" value="Genomic_DNA"/>
</dbReference>
<evidence type="ECO:0008006" key="3">
    <source>
        <dbReference type="Google" id="ProtNLM"/>
    </source>
</evidence>
<gene>
    <name evidence="1" type="ORF">ACFSDX_17725</name>
</gene>